<sequence>MDIPKGQTIVVIGGGVGGCCTALALARTQQFQIYLLEKNGELMRESSDATPGRMGLGFHYADKETALYYLHATLEFTRKYGRFRQEVGRNETLHPLRRGRYFILKSSLVPVNEILDTYDALKEEYTTMVSEDPSYEVFGRPEDFYRVLEPWEFEEDVATEEIEMGIETAEEFLDWSRLRRFIISQLEHFQDKKMVEIRTNSEVTEISALEDCGAYLIKAVDLSAGGNVEIFAEVTVNASWYNIGKLNKMLGISAFTRKRCNRIKAIITVQLPEALVHMPSMFFCMGPFCMFANKGNRVGMLTYAPETNMAVSTSEELEPEFEHVFFNLSDDEKCAKGQKILAGVSKYIPKLKQAKVTNVKLGIIQTFMDEDTIDFGFKVGNLDLLHDPHVGGIYKRNYSGVEEPRPGYIINACMKLLYCFDNAEIVKDLILSKSAEGSGTESN</sequence>
<comment type="caution">
    <text evidence="2">The sequence shown here is derived from an EMBL/GenBank/DDBJ whole genome shotgun (WGS) entry which is preliminary data.</text>
</comment>
<dbReference type="Proteomes" id="UP001159428">
    <property type="component" value="Unassembled WGS sequence"/>
</dbReference>
<dbReference type="Gene3D" id="3.30.9.10">
    <property type="entry name" value="D-Amino Acid Oxidase, subunit A, domain 2"/>
    <property type="match status" value="1"/>
</dbReference>
<organism evidence="2 3">
    <name type="scientific">Pocillopora meandrina</name>
    <dbReference type="NCBI Taxonomy" id="46732"/>
    <lineage>
        <taxon>Eukaryota</taxon>
        <taxon>Metazoa</taxon>
        <taxon>Cnidaria</taxon>
        <taxon>Anthozoa</taxon>
        <taxon>Hexacorallia</taxon>
        <taxon>Scleractinia</taxon>
        <taxon>Astrocoeniina</taxon>
        <taxon>Pocilloporidae</taxon>
        <taxon>Pocillopora</taxon>
    </lineage>
</organism>
<name>A0AAU9WW64_9CNID</name>
<proteinExistence type="predicted"/>
<evidence type="ECO:0000259" key="1">
    <source>
        <dbReference type="Pfam" id="PF01266"/>
    </source>
</evidence>
<accession>A0AAU9WW64</accession>
<dbReference type="Pfam" id="PF01266">
    <property type="entry name" value="DAO"/>
    <property type="match status" value="1"/>
</dbReference>
<dbReference type="Gene3D" id="3.50.50.60">
    <property type="entry name" value="FAD/NAD(P)-binding domain"/>
    <property type="match status" value="1"/>
</dbReference>
<protein>
    <recommendedName>
        <fullName evidence="1">FAD dependent oxidoreductase domain-containing protein</fullName>
    </recommendedName>
</protein>
<dbReference type="InterPro" id="IPR036188">
    <property type="entry name" value="FAD/NAD-bd_sf"/>
</dbReference>
<dbReference type="InterPro" id="IPR006076">
    <property type="entry name" value="FAD-dep_OxRdtase"/>
</dbReference>
<keyword evidence="3" id="KW-1185">Reference proteome</keyword>
<evidence type="ECO:0000313" key="3">
    <source>
        <dbReference type="Proteomes" id="UP001159428"/>
    </source>
</evidence>
<gene>
    <name evidence="2" type="ORF">PMEA_00013212</name>
</gene>
<dbReference type="EMBL" id="CALNXJ010000023">
    <property type="protein sequence ID" value="CAH3127961.1"/>
    <property type="molecule type" value="Genomic_DNA"/>
</dbReference>
<feature type="domain" description="FAD dependent oxidoreductase" evidence="1">
    <location>
        <begin position="9"/>
        <end position="281"/>
    </location>
</feature>
<dbReference type="AlphaFoldDB" id="A0AAU9WW64"/>
<evidence type="ECO:0000313" key="2">
    <source>
        <dbReference type="EMBL" id="CAH3127961.1"/>
    </source>
</evidence>
<dbReference type="SUPFAM" id="SSF51905">
    <property type="entry name" value="FAD/NAD(P)-binding domain"/>
    <property type="match status" value="1"/>
</dbReference>
<dbReference type="PROSITE" id="PS51257">
    <property type="entry name" value="PROKAR_LIPOPROTEIN"/>
    <property type="match status" value="1"/>
</dbReference>
<reference evidence="2 3" key="1">
    <citation type="submission" date="2022-05" db="EMBL/GenBank/DDBJ databases">
        <authorList>
            <consortium name="Genoscope - CEA"/>
            <person name="William W."/>
        </authorList>
    </citation>
    <scope>NUCLEOTIDE SEQUENCE [LARGE SCALE GENOMIC DNA]</scope>
</reference>